<feature type="region of interest" description="Disordered" evidence="5">
    <location>
        <begin position="891"/>
        <end position="910"/>
    </location>
</feature>
<dbReference type="InterPro" id="IPR036322">
    <property type="entry name" value="WD40_repeat_dom_sf"/>
</dbReference>
<dbReference type="Proteomes" id="UP001497453">
    <property type="component" value="Chromosome 2"/>
</dbReference>
<evidence type="ECO:0000256" key="1">
    <source>
        <dbReference type="ARBA" id="ARBA00006917"/>
    </source>
</evidence>
<feature type="region of interest" description="Disordered" evidence="5">
    <location>
        <begin position="1041"/>
        <end position="1068"/>
    </location>
</feature>
<feature type="compositionally biased region" description="Low complexity" evidence="5">
    <location>
        <begin position="1047"/>
        <end position="1060"/>
    </location>
</feature>
<dbReference type="InterPro" id="IPR020472">
    <property type="entry name" value="WD40_PAC1"/>
</dbReference>
<feature type="compositionally biased region" description="Basic and acidic residues" evidence="5">
    <location>
        <begin position="819"/>
        <end position="829"/>
    </location>
</feature>
<dbReference type="Pfam" id="PF00400">
    <property type="entry name" value="WD40"/>
    <property type="match status" value="5"/>
</dbReference>
<comment type="similarity">
    <text evidence="1">Belongs to the WD repeat WDR48 family.</text>
</comment>
<keyword evidence="3" id="KW-0677">Repeat</keyword>
<dbReference type="CDD" id="cd17041">
    <property type="entry name" value="Ubl_WDR48"/>
    <property type="match status" value="1"/>
</dbReference>
<feature type="region of interest" description="Disordered" evidence="5">
    <location>
        <begin position="922"/>
        <end position="955"/>
    </location>
</feature>
<dbReference type="PANTHER" id="PTHR19862:SF14">
    <property type="entry name" value="WD REPEAT-CONTAINING PROTEIN 48"/>
    <property type="match status" value="1"/>
</dbReference>
<dbReference type="InterPro" id="IPR019775">
    <property type="entry name" value="WD40_repeat_CS"/>
</dbReference>
<dbReference type="PROSITE" id="PS00678">
    <property type="entry name" value="WD_REPEATS_1"/>
    <property type="match status" value="1"/>
</dbReference>
<organism evidence="6 7">
    <name type="scientific">Somion occarium</name>
    <dbReference type="NCBI Taxonomy" id="3059160"/>
    <lineage>
        <taxon>Eukaryota</taxon>
        <taxon>Fungi</taxon>
        <taxon>Dikarya</taxon>
        <taxon>Basidiomycota</taxon>
        <taxon>Agaricomycotina</taxon>
        <taxon>Agaricomycetes</taxon>
        <taxon>Polyporales</taxon>
        <taxon>Cerrenaceae</taxon>
        <taxon>Somion</taxon>
    </lineage>
</organism>
<evidence type="ECO:0000313" key="6">
    <source>
        <dbReference type="EMBL" id="CAL1701817.1"/>
    </source>
</evidence>
<gene>
    <name evidence="6" type="ORF">GFSPODELE1_LOCUS3768</name>
</gene>
<keyword evidence="2 4" id="KW-0853">WD repeat</keyword>
<feature type="repeat" description="WD" evidence="4">
    <location>
        <begin position="293"/>
        <end position="334"/>
    </location>
</feature>
<dbReference type="EMBL" id="OZ037945">
    <property type="protein sequence ID" value="CAL1701817.1"/>
    <property type="molecule type" value="Genomic_DNA"/>
</dbReference>
<feature type="region of interest" description="Disordered" evidence="5">
    <location>
        <begin position="819"/>
        <end position="876"/>
    </location>
</feature>
<dbReference type="PRINTS" id="PR00320">
    <property type="entry name" value="GPROTEINBRPT"/>
</dbReference>
<evidence type="ECO:0000256" key="2">
    <source>
        <dbReference type="ARBA" id="ARBA00022574"/>
    </source>
</evidence>
<evidence type="ECO:0000256" key="3">
    <source>
        <dbReference type="ARBA" id="ARBA00022737"/>
    </source>
</evidence>
<dbReference type="InterPro" id="IPR015943">
    <property type="entry name" value="WD40/YVTN_repeat-like_dom_sf"/>
</dbReference>
<feature type="repeat" description="WD" evidence="4">
    <location>
        <begin position="335"/>
        <end position="376"/>
    </location>
</feature>
<dbReference type="InterPro" id="IPR021772">
    <property type="entry name" value="WDR48/Bun107"/>
</dbReference>
<evidence type="ECO:0000256" key="5">
    <source>
        <dbReference type="SAM" id="MobiDB-lite"/>
    </source>
</evidence>
<proteinExistence type="inferred from homology"/>
<evidence type="ECO:0000256" key="4">
    <source>
        <dbReference type="PROSITE-ProRule" id="PRU00221"/>
    </source>
</evidence>
<feature type="compositionally biased region" description="Basic and acidic residues" evidence="5">
    <location>
        <begin position="1223"/>
        <end position="1233"/>
    </location>
</feature>
<feature type="region of interest" description="Disordered" evidence="5">
    <location>
        <begin position="478"/>
        <end position="525"/>
    </location>
</feature>
<feature type="region of interest" description="Disordered" evidence="5">
    <location>
        <begin position="1"/>
        <end position="37"/>
    </location>
</feature>
<feature type="repeat" description="WD" evidence="4">
    <location>
        <begin position="242"/>
        <end position="283"/>
    </location>
</feature>
<feature type="compositionally biased region" description="Polar residues" evidence="5">
    <location>
        <begin position="999"/>
        <end position="1024"/>
    </location>
</feature>
<dbReference type="InterPro" id="IPR001680">
    <property type="entry name" value="WD40_rpt"/>
</dbReference>
<dbReference type="PANTHER" id="PTHR19862">
    <property type="entry name" value="WD REPEAT-CONTAINING PROTEIN 48"/>
    <property type="match status" value="1"/>
</dbReference>
<dbReference type="PROSITE" id="PS50294">
    <property type="entry name" value="WD_REPEATS_REGION"/>
    <property type="match status" value="2"/>
</dbReference>
<dbReference type="Gene3D" id="2.130.10.10">
    <property type="entry name" value="YVTN repeat-like/Quinoprotein amine dehydrogenase"/>
    <property type="match status" value="2"/>
</dbReference>
<feature type="repeat" description="WD" evidence="4">
    <location>
        <begin position="200"/>
        <end position="232"/>
    </location>
</feature>
<evidence type="ECO:0000313" key="7">
    <source>
        <dbReference type="Proteomes" id="UP001497453"/>
    </source>
</evidence>
<feature type="compositionally biased region" description="Low complexity" evidence="5">
    <location>
        <begin position="847"/>
        <end position="876"/>
    </location>
</feature>
<dbReference type="CDD" id="cd00200">
    <property type="entry name" value="WD40"/>
    <property type="match status" value="1"/>
</dbReference>
<dbReference type="SUPFAM" id="SSF50978">
    <property type="entry name" value="WD40 repeat-like"/>
    <property type="match status" value="1"/>
</dbReference>
<feature type="compositionally biased region" description="Polar residues" evidence="5">
    <location>
        <begin position="1212"/>
        <end position="1222"/>
    </location>
</feature>
<accession>A0ABP1D5R4</accession>
<dbReference type="SMART" id="SM00320">
    <property type="entry name" value="WD40"/>
    <property type="match status" value="8"/>
</dbReference>
<dbReference type="InterPro" id="IPR051246">
    <property type="entry name" value="WDR48"/>
</dbReference>
<name>A0ABP1D5R4_9APHY</name>
<reference evidence="7" key="1">
    <citation type="submission" date="2024-04" db="EMBL/GenBank/DDBJ databases">
        <authorList>
            <person name="Shaw F."/>
            <person name="Minotto A."/>
        </authorList>
    </citation>
    <scope>NUCLEOTIDE SEQUENCE [LARGE SCALE GENOMIC DNA]</scope>
</reference>
<evidence type="ECO:0008006" key="8">
    <source>
        <dbReference type="Google" id="ProtNLM"/>
    </source>
</evidence>
<protein>
    <recommendedName>
        <fullName evidence="8">WD40 repeat-like protein</fullName>
    </recommendedName>
</protein>
<sequence length="1287" mass="140285">MALSSRRRVSYVIPPSTEPPPRLQLPPHGVPRHGSISPLLIRSTNGLQDEDTPKWAQHPRHRLGVACLALDTSTQLVGRSSPEGILYSGARDGLVCSWDLGITMKQREHRYGAPARSMRTGAGRWEIMTGWTDDIIEEDPEEAEEYRSTGDILGEVRGSGARERWRRNSVREQPVPYEQQWETDMEMYQEGKISQFRQCAQIHSDWINDVLLCNLNQTVVTASSDGTVKAWSPHSFSEPSVIGTHADYVRCLASSREQNWVASGSFDRTIKLWDLAGSPTTKDPLITLQPPETSGPKGSIYALATDSHGSVIVAGSPERVVRMWDPRSGKRIGKLVGHTDNIRAILISDDSRYLLTGSADASIKLWSLSSQRCLHTFTHHTESVWSLFSSHPSLEAFYSGDRSGLVCKVDLEGCSDISEGECIVLCQDNGDSSLSSPEGVNKIVVMDDNLLWTASANSSIKRWKVPCRRAVRSGCKEVDSPTTSEFASDYIPLNRSPQRGSNEVARSRSPPRSPSSPSSFLKKSHRVSITPSLSGSILSENSAYNQDKEGEETWYGLPFESLVKLTSPNETFTTLGMSRGRDPEIATLYSAASVMSVPRINRPPLQPTFLNTGRSVSPAPGDTLLSRPVEETLHPMRTARMEYEEREVAADAVPLYSTPDYIIHGDHGLVRSVILNDRIHALTVDTAGEVAVWNIVRGTCLGKFSSEDVAAASFCGSTSGRSGTGEKEYSPREALEAVKERIEGEAVVLPWATVDTKTGVLSVHLNGKCFEAEIYADEAGYGPERQFADDMRLNVGKWVLKNLFSSFIKEQQRAISRRNRDIAAQEAGHRLQRGGAPTHIDLDPHTSSNRGRSSSDASRTSPSNTHSSPSSSASRSPVVVISPTLIPAASPVTVPASRYPPLRTPPSIVTGGGYKRESFILSPIPQSPSTINDATPMPRPVRRSSTTDGNNLHSAKDAATTNDYFSLRGQRPSSGGDAGAGTVVTPDDFSGWSGPGGSKTPNNNTAELQTPTAEIPQTPSTPSTGGLMGRLRAFGKATKRQASEIGTASTSTTVGSEVVTPSEGDTTTVFPKTPLQVLLSHPLTPPTSTDAPPLNLPSNTSVIISQESVSGWTPLYRGFVNATGRDVNTLGEAMPFWLLEYLLVNKVPPIPVMKLSFVMLPYPGKEGEETLPELLNTSQSKLTASRFLRVRKLTHHVQDKLDRIMGGRISAVNTPRSSFDTRSPSRNDGRPRPEETFEILCNDVVLPLDMTLAAVRQFVWRSSGELVMHYRRRTATAGTTPSSCMQA</sequence>
<feature type="region of interest" description="Disordered" evidence="5">
    <location>
        <begin position="1212"/>
        <end position="1233"/>
    </location>
</feature>
<dbReference type="PROSITE" id="PS50082">
    <property type="entry name" value="WD_REPEATS_2"/>
    <property type="match status" value="4"/>
</dbReference>
<feature type="compositionally biased region" description="Low complexity" evidence="5">
    <location>
        <begin position="507"/>
        <end position="519"/>
    </location>
</feature>
<feature type="region of interest" description="Disordered" evidence="5">
    <location>
        <begin position="969"/>
        <end position="1026"/>
    </location>
</feature>
<dbReference type="Pfam" id="PF11816">
    <property type="entry name" value="DUF3337"/>
    <property type="match status" value="1"/>
</dbReference>
<keyword evidence="7" id="KW-1185">Reference proteome</keyword>
<feature type="compositionally biased region" description="Polar residues" evidence="5">
    <location>
        <begin position="943"/>
        <end position="955"/>
    </location>
</feature>